<dbReference type="GO" id="GO:0004673">
    <property type="term" value="F:protein histidine kinase activity"/>
    <property type="evidence" value="ECO:0007669"/>
    <property type="project" value="UniProtKB-EC"/>
</dbReference>
<dbReference type="InterPro" id="IPR000700">
    <property type="entry name" value="PAS-assoc_C"/>
</dbReference>
<feature type="domain" description="PAC" evidence="18">
    <location>
        <begin position="387"/>
        <end position="439"/>
    </location>
</feature>
<dbReference type="Pfam" id="PF07536">
    <property type="entry name" value="HWE_HK"/>
    <property type="match status" value="1"/>
</dbReference>
<dbReference type="InterPro" id="IPR036890">
    <property type="entry name" value="HATPase_C_sf"/>
</dbReference>
<dbReference type="PROSITE" id="PS50112">
    <property type="entry name" value="PAS"/>
    <property type="match status" value="1"/>
</dbReference>
<evidence type="ECO:0000256" key="4">
    <source>
        <dbReference type="ARBA" id="ARBA00022553"/>
    </source>
</evidence>
<dbReference type="EC" id="2.7.13.3" evidence="2"/>
<dbReference type="EMBL" id="JAGSGD010000001">
    <property type="protein sequence ID" value="MBR7621380.1"/>
    <property type="molecule type" value="Genomic_DNA"/>
</dbReference>
<keyword evidence="11" id="KW-0418">Kinase</keyword>
<gene>
    <name evidence="19" type="ORF">JKL49_18450</name>
</gene>
<dbReference type="SMART" id="SM00086">
    <property type="entry name" value="PAC"/>
    <property type="match status" value="2"/>
</dbReference>
<proteinExistence type="predicted"/>
<keyword evidence="9" id="KW-0677">Repeat</keyword>
<dbReference type="GO" id="GO:0009881">
    <property type="term" value="F:photoreceptor activity"/>
    <property type="evidence" value="ECO:0007669"/>
    <property type="project" value="UniProtKB-KW"/>
</dbReference>
<organism evidence="19 20">
    <name type="scientific">Phenylobacterium glaciei</name>
    <dbReference type="NCBI Taxonomy" id="2803784"/>
    <lineage>
        <taxon>Bacteria</taxon>
        <taxon>Pseudomonadati</taxon>
        <taxon>Pseudomonadota</taxon>
        <taxon>Alphaproteobacteria</taxon>
        <taxon>Caulobacterales</taxon>
        <taxon>Caulobacteraceae</taxon>
        <taxon>Phenylobacterium</taxon>
    </lineage>
</organism>
<keyword evidence="7" id="KW-0288">FMN</keyword>
<feature type="domain" description="PAS" evidence="17">
    <location>
        <begin position="314"/>
        <end position="384"/>
    </location>
</feature>
<dbReference type="PANTHER" id="PTHR41523">
    <property type="entry name" value="TWO-COMPONENT SYSTEM SENSOR PROTEIN"/>
    <property type="match status" value="1"/>
</dbReference>
<dbReference type="AlphaFoldDB" id="A0A941D315"/>
<dbReference type="SMART" id="SM00911">
    <property type="entry name" value="HWE_HK"/>
    <property type="match status" value="1"/>
</dbReference>
<evidence type="ECO:0000259" key="18">
    <source>
        <dbReference type="PROSITE" id="PS50113"/>
    </source>
</evidence>
<dbReference type="CDD" id="cd00130">
    <property type="entry name" value="PAS"/>
    <property type="match status" value="1"/>
</dbReference>
<sequence length="645" mass="71982">MTDDAKPNAEATSAPGASADFLAGGGEMGERIRLFDWRKTALGAPERWPQSLKTTVRLLLSSGHPMLIWWGEDLIQFYNDAYLQSLGPERHPSALGDRGRDCWVKIWDIIGPQIDQVMSGRGATWHENQLVPITRHGQREDVWWTYSYSPIDEPTAPAGVGGVLVVCTETTQQVLGRRRAVQEREDFARLFDQSPTFMATLIGPEHRFDLVNPSYRQLIGNREVLGKTLADALPDAVAQGYLDLLDEVYRSGVAHRAIGSKYVFQADPTAPPTERFIDFVYQPITDEEGAVTGIFVEGADVTERTKIEAELREEEARFRTLADNIPTLCWMAEPDGDIFWYNSQWYEYTGMSAEDQLGWGWASVHDPEVLPAVAARWQDSLDRGEPFEMTFPLRRADGVFRPFLTRVVPLRGADGGIVRWFGTNTDVSEQQRHEQRLRMMVNELNHRVKNTLATVQSVVELTLRQGKADAALQRDLTSRLFALSRAHDVLTQEHWQGADLRQIVAQAIKPYETSDHPRRFLVEGPELLLPSRTAIAVALALHELMTNALKYGALSALEGQVSVTWSVGGPAAKRDLILVWRESGGPPVTPPTRTGFGRRLLERGLASELDGQVVNAFLPEGLVCTITAKIEVAGGEQPADEIWRG</sequence>
<evidence type="ECO:0000256" key="16">
    <source>
        <dbReference type="SAM" id="MobiDB-lite"/>
    </source>
</evidence>
<keyword evidence="15" id="KW-0675">Receptor</keyword>
<dbReference type="Gene3D" id="3.30.450.20">
    <property type="entry name" value="PAS domain"/>
    <property type="match status" value="3"/>
</dbReference>
<evidence type="ECO:0000256" key="12">
    <source>
        <dbReference type="ARBA" id="ARBA00022840"/>
    </source>
</evidence>
<dbReference type="InterPro" id="IPR013656">
    <property type="entry name" value="PAS_4"/>
</dbReference>
<keyword evidence="5" id="KW-0716">Sensory transduction</keyword>
<evidence type="ECO:0000256" key="14">
    <source>
        <dbReference type="ARBA" id="ARBA00023026"/>
    </source>
</evidence>
<dbReference type="Gene3D" id="3.30.565.10">
    <property type="entry name" value="Histidine kinase-like ATPase, C-terminal domain"/>
    <property type="match status" value="1"/>
</dbReference>
<evidence type="ECO:0000256" key="3">
    <source>
        <dbReference type="ARBA" id="ARBA00022543"/>
    </source>
</evidence>
<dbReference type="InterPro" id="IPR001610">
    <property type="entry name" value="PAC"/>
</dbReference>
<evidence type="ECO:0000256" key="13">
    <source>
        <dbReference type="ARBA" id="ARBA00022991"/>
    </source>
</evidence>
<reference evidence="19" key="1">
    <citation type="submission" date="2021-04" db="EMBL/GenBank/DDBJ databases">
        <title>Draft genome assembly of strain Phenylobacterium sp. 20VBR1 using MiniION and Illumina platforms.</title>
        <authorList>
            <person name="Thomas F.A."/>
            <person name="Krishnan K.P."/>
            <person name="Sinha R.K."/>
        </authorList>
    </citation>
    <scope>NUCLEOTIDE SEQUENCE</scope>
    <source>
        <strain evidence="19">20VBR1</strain>
    </source>
</reference>
<evidence type="ECO:0000256" key="10">
    <source>
        <dbReference type="ARBA" id="ARBA00022741"/>
    </source>
</evidence>
<feature type="region of interest" description="Disordered" evidence="16">
    <location>
        <begin position="1"/>
        <end position="22"/>
    </location>
</feature>
<comment type="caution">
    <text evidence="19">The sequence shown here is derived from an EMBL/GenBank/DDBJ whole genome shotgun (WGS) entry which is preliminary data.</text>
</comment>
<evidence type="ECO:0000256" key="9">
    <source>
        <dbReference type="ARBA" id="ARBA00022737"/>
    </source>
</evidence>
<protein>
    <recommendedName>
        <fullName evidence="2">histidine kinase</fullName>
        <ecNumber evidence="2">2.7.13.3</ecNumber>
    </recommendedName>
</protein>
<keyword evidence="4" id="KW-0597">Phosphoprotein</keyword>
<keyword evidence="12" id="KW-0067">ATP-binding</keyword>
<evidence type="ECO:0000256" key="5">
    <source>
        <dbReference type="ARBA" id="ARBA00022606"/>
    </source>
</evidence>
<keyword evidence="6" id="KW-0285">Flavoprotein</keyword>
<feature type="domain" description="PAC" evidence="18">
    <location>
        <begin position="260"/>
        <end position="313"/>
    </location>
</feature>
<evidence type="ECO:0000256" key="1">
    <source>
        <dbReference type="ARBA" id="ARBA00000085"/>
    </source>
</evidence>
<keyword evidence="13" id="KW-0157">Chromophore</keyword>
<dbReference type="InterPro" id="IPR035965">
    <property type="entry name" value="PAS-like_dom_sf"/>
</dbReference>
<evidence type="ECO:0000256" key="2">
    <source>
        <dbReference type="ARBA" id="ARBA00012438"/>
    </source>
</evidence>
<dbReference type="Proteomes" id="UP000622580">
    <property type="component" value="Unassembled WGS sequence"/>
</dbReference>
<keyword evidence="14" id="KW-0843">Virulence</keyword>
<dbReference type="PROSITE" id="PS50113">
    <property type="entry name" value="PAC"/>
    <property type="match status" value="2"/>
</dbReference>
<dbReference type="PANTHER" id="PTHR41523:SF7">
    <property type="entry name" value="HISTIDINE KINASE"/>
    <property type="match status" value="1"/>
</dbReference>
<dbReference type="InterPro" id="IPR011102">
    <property type="entry name" value="Sig_transdc_His_kinase_HWE"/>
</dbReference>
<keyword evidence="3" id="KW-0600">Photoreceptor protein</keyword>
<evidence type="ECO:0000256" key="7">
    <source>
        <dbReference type="ARBA" id="ARBA00022643"/>
    </source>
</evidence>
<evidence type="ECO:0000256" key="8">
    <source>
        <dbReference type="ARBA" id="ARBA00022679"/>
    </source>
</evidence>
<keyword evidence="10" id="KW-0547">Nucleotide-binding</keyword>
<evidence type="ECO:0000313" key="20">
    <source>
        <dbReference type="Proteomes" id="UP000622580"/>
    </source>
</evidence>
<dbReference type="SUPFAM" id="SSF55785">
    <property type="entry name" value="PYP-like sensor domain (PAS domain)"/>
    <property type="match status" value="2"/>
</dbReference>
<dbReference type="GO" id="GO:0005524">
    <property type="term" value="F:ATP binding"/>
    <property type="evidence" value="ECO:0007669"/>
    <property type="project" value="UniProtKB-KW"/>
</dbReference>
<keyword evidence="8" id="KW-0808">Transferase</keyword>
<comment type="catalytic activity">
    <reaction evidence="1">
        <text>ATP + protein L-histidine = ADP + protein N-phospho-L-histidine.</text>
        <dbReference type="EC" id="2.7.13.3"/>
    </reaction>
</comment>
<accession>A0A941D315</accession>
<dbReference type="SMART" id="SM00091">
    <property type="entry name" value="PAS"/>
    <property type="match status" value="2"/>
</dbReference>
<dbReference type="FunFam" id="3.30.450.20:FF:000099">
    <property type="entry name" value="Sensory box sensor histidine kinase"/>
    <property type="match status" value="1"/>
</dbReference>
<evidence type="ECO:0000313" key="19">
    <source>
        <dbReference type="EMBL" id="MBR7621380.1"/>
    </source>
</evidence>
<dbReference type="InterPro" id="IPR000014">
    <property type="entry name" value="PAS"/>
</dbReference>
<dbReference type="RefSeq" id="WP_215342500.1">
    <property type="nucleotide sequence ID" value="NZ_JAGSGD010000001.1"/>
</dbReference>
<evidence type="ECO:0000259" key="17">
    <source>
        <dbReference type="PROSITE" id="PS50112"/>
    </source>
</evidence>
<evidence type="ECO:0000256" key="11">
    <source>
        <dbReference type="ARBA" id="ARBA00022777"/>
    </source>
</evidence>
<dbReference type="NCBIfam" id="TIGR00229">
    <property type="entry name" value="sensory_box"/>
    <property type="match status" value="1"/>
</dbReference>
<evidence type="ECO:0000256" key="15">
    <source>
        <dbReference type="ARBA" id="ARBA00023170"/>
    </source>
</evidence>
<name>A0A941D315_9CAUL</name>
<keyword evidence="20" id="KW-1185">Reference proteome</keyword>
<evidence type="ECO:0000256" key="6">
    <source>
        <dbReference type="ARBA" id="ARBA00022630"/>
    </source>
</evidence>
<dbReference type="Pfam" id="PF08448">
    <property type="entry name" value="PAS_4"/>
    <property type="match status" value="2"/>
</dbReference>